<keyword evidence="6 10" id="KW-0067">ATP-binding</keyword>
<dbReference type="SUPFAM" id="SSF52096">
    <property type="entry name" value="ClpP/crotonase"/>
    <property type="match status" value="1"/>
</dbReference>
<evidence type="ECO:0000256" key="6">
    <source>
        <dbReference type="ARBA" id="ARBA00022840"/>
    </source>
</evidence>
<dbReference type="NCBIfam" id="NF004344">
    <property type="entry name" value="PRK05724.1"/>
    <property type="match status" value="1"/>
</dbReference>
<dbReference type="GO" id="GO:0003989">
    <property type="term" value="F:acetyl-CoA carboxylase activity"/>
    <property type="evidence" value="ECO:0007669"/>
    <property type="project" value="InterPro"/>
</dbReference>
<dbReference type="InterPro" id="IPR029045">
    <property type="entry name" value="ClpP/crotonase-like_dom_sf"/>
</dbReference>
<keyword evidence="11" id="KW-0175">Coiled coil</keyword>
<proteinExistence type="inferred from homology"/>
<evidence type="ECO:0000313" key="13">
    <source>
        <dbReference type="EMBL" id="MCA9755981.1"/>
    </source>
</evidence>
<name>A0A956NBL4_UNCEI</name>
<keyword evidence="10" id="KW-0963">Cytoplasm</keyword>
<dbReference type="EMBL" id="JAGQHS010000038">
    <property type="protein sequence ID" value="MCA9755981.1"/>
    <property type="molecule type" value="Genomic_DNA"/>
</dbReference>
<dbReference type="GO" id="GO:0005524">
    <property type="term" value="F:ATP binding"/>
    <property type="evidence" value="ECO:0007669"/>
    <property type="project" value="UniProtKB-KW"/>
</dbReference>
<dbReference type="GO" id="GO:2001295">
    <property type="term" value="P:malonyl-CoA biosynthetic process"/>
    <property type="evidence" value="ECO:0007669"/>
    <property type="project" value="UniProtKB-UniRule"/>
</dbReference>
<organism evidence="13 14">
    <name type="scientific">Eiseniibacteriota bacterium</name>
    <dbReference type="NCBI Taxonomy" id="2212470"/>
    <lineage>
        <taxon>Bacteria</taxon>
        <taxon>Candidatus Eiseniibacteriota</taxon>
    </lineage>
</organism>
<keyword evidence="4 10" id="KW-0547">Nucleotide-binding</keyword>
<dbReference type="GO" id="GO:0016743">
    <property type="term" value="F:carboxyl- or carbamoyltransferase activity"/>
    <property type="evidence" value="ECO:0007669"/>
    <property type="project" value="UniProtKB-UniRule"/>
</dbReference>
<comment type="similarity">
    <text evidence="10">Belongs to the AccA family.</text>
</comment>
<evidence type="ECO:0000256" key="1">
    <source>
        <dbReference type="ARBA" id="ARBA00004956"/>
    </source>
</evidence>
<gene>
    <name evidence="10" type="primary">accA</name>
    <name evidence="13" type="ORF">KDA27_09285</name>
</gene>
<accession>A0A956NBL4</accession>
<evidence type="ECO:0000259" key="12">
    <source>
        <dbReference type="PROSITE" id="PS50989"/>
    </source>
</evidence>
<comment type="catalytic activity">
    <reaction evidence="9 10">
        <text>N(6)-carboxybiotinyl-L-lysyl-[protein] + acetyl-CoA = N(6)-biotinyl-L-lysyl-[protein] + malonyl-CoA</text>
        <dbReference type="Rhea" id="RHEA:54728"/>
        <dbReference type="Rhea" id="RHEA-COMP:10505"/>
        <dbReference type="Rhea" id="RHEA-COMP:10506"/>
        <dbReference type="ChEBI" id="CHEBI:57288"/>
        <dbReference type="ChEBI" id="CHEBI:57384"/>
        <dbReference type="ChEBI" id="CHEBI:83144"/>
        <dbReference type="ChEBI" id="CHEBI:83145"/>
        <dbReference type="EC" id="2.1.3.15"/>
    </reaction>
</comment>
<dbReference type="EC" id="2.1.3.15" evidence="10"/>
<dbReference type="Proteomes" id="UP000739538">
    <property type="component" value="Unassembled WGS sequence"/>
</dbReference>
<reference evidence="13" key="2">
    <citation type="journal article" date="2021" name="Microbiome">
        <title>Successional dynamics and alternative stable states in a saline activated sludge microbial community over 9 years.</title>
        <authorList>
            <person name="Wang Y."/>
            <person name="Ye J."/>
            <person name="Ju F."/>
            <person name="Liu L."/>
            <person name="Boyd J.A."/>
            <person name="Deng Y."/>
            <person name="Parks D.H."/>
            <person name="Jiang X."/>
            <person name="Yin X."/>
            <person name="Woodcroft B.J."/>
            <person name="Tyson G.W."/>
            <person name="Hugenholtz P."/>
            <person name="Polz M.F."/>
            <person name="Zhang T."/>
        </authorList>
    </citation>
    <scope>NUCLEOTIDE SEQUENCE</scope>
    <source>
        <strain evidence="13">HKST-UBA02</strain>
    </source>
</reference>
<keyword evidence="2 10" id="KW-0444">Lipid biosynthesis</keyword>
<keyword evidence="5 10" id="KW-0276">Fatty acid metabolism</keyword>
<evidence type="ECO:0000256" key="2">
    <source>
        <dbReference type="ARBA" id="ARBA00022516"/>
    </source>
</evidence>
<dbReference type="PANTHER" id="PTHR42853:SF3">
    <property type="entry name" value="ACETYL-COENZYME A CARBOXYLASE CARBOXYL TRANSFERASE SUBUNIT ALPHA, CHLOROPLASTIC"/>
    <property type="match status" value="1"/>
</dbReference>
<dbReference type="GO" id="GO:0009317">
    <property type="term" value="C:acetyl-CoA carboxylase complex"/>
    <property type="evidence" value="ECO:0007669"/>
    <property type="project" value="InterPro"/>
</dbReference>
<evidence type="ECO:0000256" key="3">
    <source>
        <dbReference type="ARBA" id="ARBA00022679"/>
    </source>
</evidence>
<feature type="coiled-coil region" evidence="11">
    <location>
        <begin position="12"/>
        <end position="57"/>
    </location>
</feature>
<evidence type="ECO:0000256" key="9">
    <source>
        <dbReference type="ARBA" id="ARBA00049152"/>
    </source>
</evidence>
<sequence length="321" mass="36121">METAWLDFERPLVELERKIEDLRAFATQENLEFTDELKKLEAKAERLRSEIYSELTAWQRVQLARHPRRPYLLDYIPLLFTEFLELHGDRTFAEDAAIVGGMARFEGRPVIIMGHQKGRNTKENIHRNFGMPHPEGYRKALRLMRLGEKFGAPIITFVDTPGAYPGIGAEERGQSEAIAKNLLVMSRLKVPILVFVVGEGGSGGALAIAIGDRVLMLENSVYSVISPEGCAAILWKDRAKAPESAQALRVSAQEIYSLGVIDRVVPEPLGGAHRDPKGMAETLRVEIREHLALLSRIPTDELLEERLQKYLKMGRFLEPNA</sequence>
<dbReference type="AlphaFoldDB" id="A0A956NBL4"/>
<comment type="subunit">
    <text evidence="10">Acetyl-CoA carboxylase is a heterohexamer composed of biotin carboxyl carrier protein (AccB), biotin carboxylase (AccC) and two subunits each of ACCase subunit alpha (AccA) and ACCase subunit beta (AccD).</text>
</comment>
<protein>
    <recommendedName>
        <fullName evidence="10">Acetyl-coenzyme A carboxylase carboxyl transferase subunit alpha</fullName>
        <shortName evidence="10">ACCase subunit alpha</shortName>
        <shortName evidence="10">Acetyl-CoA carboxylase carboxyltransferase subunit alpha</shortName>
        <ecNumber evidence="10">2.1.3.15</ecNumber>
    </recommendedName>
</protein>
<reference evidence="13" key="1">
    <citation type="submission" date="2020-04" db="EMBL/GenBank/DDBJ databases">
        <authorList>
            <person name="Zhang T."/>
        </authorList>
    </citation>
    <scope>NUCLEOTIDE SEQUENCE</scope>
    <source>
        <strain evidence="13">HKST-UBA02</strain>
    </source>
</reference>
<comment type="function">
    <text evidence="10">Component of the acetyl coenzyme A carboxylase (ACC) complex. First, biotin carboxylase catalyzes the carboxylation of biotin on its carrier protein (BCCP) and then the CO(2) group is transferred by the carboxyltransferase to acetyl-CoA to form malonyl-CoA.</text>
</comment>
<evidence type="ECO:0000313" key="14">
    <source>
        <dbReference type="Proteomes" id="UP000739538"/>
    </source>
</evidence>
<dbReference type="PROSITE" id="PS50989">
    <property type="entry name" value="COA_CT_CTER"/>
    <property type="match status" value="1"/>
</dbReference>
<evidence type="ECO:0000256" key="11">
    <source>
        <dbReference type="SAM" id="Coils"/>
    </source>
</evidence>
<keyword evidence="8 10" id="KW-0275">Fatty acid biosynthesis</keyword>
<keyword evidence="7 10" id="KW-0443">Lipid metabolism</keyword>
<comment type="subcellular location">
    <subcellularLocation>
        <location evidence="10">Cytoplasm</location>
    </subcellularLocation>
</comment>
<dbReference type="HAMAP" id="MF_00823">
    <property type="entry name" value="AcetylCoA_CT_alpha"/>
    <property type="match status" value="1"/>
</dbReference>
<keyword evidence="13" id="KW-0436">Ligase</keyword>
<evidence type="ECO:0000256" key="5">
    <source>
        <dbReference type="ARBA" id="ARBA00022832"/>
    </source>
</evidence>
<feature type="domain" description="CoA carboxyltransferase C-terminal" evidence="12">
    <location>
        <begin position="39"/>
        <end position="293"/>
    </location>
</feature>
<dbReference type="InterPro" id="IPR001095">
    <property type="entry name" value="Acetyl_CoA_COase_a_su"/>
</dbReference>
<comment type="pathway">
    <text evidence="1 10">Lipid metabolism; malonyl-CoA biosynthesis; malonyl-CoA from acetyl-CoA: step 1/1.</text>
</comment>
<keyword evidence="3 10" id="KW-0808">Transferase</keyword>
<dbReference type="PRINTS" id="PR01069">
    <property type="entry name" value="ACCCTRFRASEA"/>
</dbReference>
<evidence type="ECO:0000256" key="8">
    <source>
        <dbReference type="ARBA" id="ARBA00023160"/>
    </source>
</evidence>
<dbReference type="GO" id="GO:0006633">
    <property type="term" value="P:fatty acid biosynthetic process"/>
    <property type="evidence" value="ECO:0007669"/>
    <property type="project" value="UniProtKB-KW"/>
</dbReference>
<dbReference type="NCBIfam" id="NF041504">
    <property type="entry name" value="AccA_sub"/>
    <property type="match status" value="1"/>
</dbReference>
<dbReference type="Pfam" id="PF03255">
    <property type="entry name" value="ACCA"/>
    <property type="match status" value="1"/>
</dbReference>
<evidence type="ECO:0000256" key="7">
    <source>
        <dbReference type="ARBA" id="ARBA00023098"/>
    </source>
</evidence>
<comment type="caution">
    <text evidence="13">The sequence shown here is derived from an EMBL/GenBank/DDBJ whole genome shotgun (WGS) entry which is preliminary data.</text>
</comment>
<dbReference type="InterPro" id="IPR011763">
    <property type="entry name" value="COA_CT_C"/>
</dbReference>
<evidence type="ECO:0000256" key="4">
    <source>
        <dbReference type="ARBA" id="ARBA00022741"/>
    </source>
</evidence>
<dbReference type="NCBIfam" id="TIGR00513">
    <property type="entry name" value="accA"/>
    <property type="match status" value="1"/>
</dbReference>
<evidence type="ECO:0000256" key="10">
    <source>
        <dbReference type="HAMAP-Rule" id="MF_00823"/>
    </source>
</evidence>
<dbReference type="PANTHER" id="PTHR42853">
    <property type="entry name" value="ACETYL-COENZYME A CARBOXYLASE CARBOXYL TRANSFERASE SUBUNIT ALPHA"/>
    <property type="match status" value="1"/>
</dbReference>
<dbReference type="Gene3D" id="3.90.226.10">
    <property type="entry name" value="2-enoyl-CoA Hydratase, Chain A, domain 1"/>
    <property type="match status" value="1"/>
</dbReference>